<dbReference type="InterPro" id="IPR004358">
    <property type="entry name" value="Sig_transdc_His_kin-like_C"/>
</dbReference>
<organism evidence="14 15">
    <name type="scientific">Novosphingobium pokkalii</name>
    <dbReference type="NCBI Taxonomy" id="1770194"/>
    <lineage>
        <taxon>Bacteria</taxon>
        <taxon>Pseudomonadati</taxon>
        <taxon>Pseudomonadota</taxon>
        <taxon>Alphaproteobacteria</taxon>
        <taxon>Sphingomonadales</taxon>
        <taxon>Sphingomonadaceae</taxon>
        <taxon>Novosphingobium</taxon>
    </lineage>
</organism>
<evidence type="ECO:0000256" key="4">
    <source>
        <dbReference type="ARBA" id="ARBA00022553"/>
    </source>
</evidence>
<dbReference type="PANTHER" id="PTHR45436">
    <property type="entry name" value="SENSOR HISTIDINE KINASE YKOH"/>
    <property type="match status" value="1"/>
</dbReference>
<evidence type="ECO:0000256" key="2">
    <source>
        <dbReference type="ARBA" id="ARBA00004370"/>
    </source>
</evidence>
<keyword evidence="8 11" id="KW-1133">Transmembrane helix</keyword>
<protein>
    <recommendedName>
        <fullName evidence="3">histidine kinase</fullName>
        <ecNumber evidence="3">2.7.13.3</ecNumber>
    </recommendedName>
</protein>
<evidence type="ECO:0000313" key="14">
    <source>
        <dbReference type="EMBL" id="MFC3671242.1"/>
    </source>
</evidence>
<proteinExistence type="predicted"/>
<dbReference type="GO" id="GO:0016301">
    <property type="term" value="F:kinase activity"/>
    <property type="evidence" value="ECO:0007669"/>
    <property type="project" value="UniProtKB-KW"/>
</dbReference>
<dbReference type="Pfam" id="PF00672">
    <property type="entry name" value="HAMP"/>
    <property type="match status" value="1"/>
</dbReference>
<evidence type="ECO:0000256" key="11">
    <source>
        <dbReference type="SAM" id="Phobius"/>
    </source>
</evidence>
<dbReference type="InterPro" id="IPR005467">
    <property type="entry name" value="His_kinase_dom"/>
</dbReference>
<evidence type="ECO:0000256" key="1">
    <source>
        <dbReference type="ARBA" id="ARBA00000085"/>
    </source>
</evidence>
<dbReference type="RefSeq" id="WP_191322511.1">
    <property type="nucleotide sequence ID" value="NZ_BMZP01000001.1"/>
</dbReference>
<keyword evidence="5" id="KW-0808">Transferase</keyword>
<evidence type="ECO:0000256" key="8">
    <source>
        <dbReference type="ARBA" id="ARBA00022989"/>
    </source>
</evidence>
<dbReference type="SMART" id="SM00304">
    <property type="entry name" value="HAMP"/>
    <property type="match status" value="1"/>
</dbReference>
<dbReference type="PROSITE" id="PS50109">
    <property type="entry name" value="HIS_KIN"/>
    <property type="match status" value="1"/>
</dbReference>
<dbReference type="Proteomes" id="UP001595683">
    <property type="component" value="Unassembled WGS sequence"/>
</dbReference>
<keyword evidence="10 11" id="KW-0472">Membrane</keyword>
<keyword evidence="4" id="KW-0597">Phosphoprotein</keyword>
<dbReference type="PRINTS" id="PR00344">
    <property type="entry name" value="BCTRLSENSOR"/>
</dbReference>
<dbReference type="InterPro" id="IPR003660">
    <property type="entry name" value="HAMP_dom"/>
</dbReference>
<keyword evidence="7 14" id="KW-0418">Kinase</keyword>
<comment type="catalytic activity">
    <reaction evidence="1">
        <text>ATP + protein L-histidine = ADP + protein N-phospho-L-histidine.</text>
        <dbReference type="EC" id="2.7.13.3"/>
    </reaction>
</comment>
<dbReference type="Gene3D" id="3.30.565.10">
    <property type="entry name" value="Histidine kinase-like ATPase, C-terminal domain"/>
    <property type="match status" value="1"/>
</dbReference>
<dbReference type="CDD" id="cd06225">
    <property type="entry name" value="HAMP"/>
    <property type="match status" value="1"/>
</dbReference>
<dbReference type="InterPro" id="IPR036890">
    <property type="entry name" value="HATPase_C_sf"/>
</dbReference>
<feature type="domain" description="Histidine kinase" evidence="12">
    <location>
        <begin position="244"/>
        <end position="441"/>
    </location>
</feature>
<dbReference type="SUPFAM" id="SSF47384">
    <property type="entry name" value="Homodimeric domain of signal transducing histidine kinase"/>
    <property type="match status" value="1"/>
</dbReference>
<dbReference type="CDD" id="cd00075">
    <property type="entry name" value="HATPase"/>
    <property type="match status" value="1"/>
</dbReference>
<evidence type="ECO:0000256" key="3">
    <source>
        <dbReference type="ARBA" id="ARBA00012438"/>
    </source>
</evidence>
<evidence type="ECO:0000256" key="5">
    <source>
        <dbReference type="ARBA" id="ARBA00022679"/>
    </source>
</evidence>
<gene>
    <name evidence="14" type="ORF">ACFOOT_07390</name>
</gene>
<comment type="caution">
    <text evidence="14">The sequence shown here is derived from an EMBL/GenBank/DDBJ whole genome shotgun (WGS) entry which is preliminary data.</text>
</comment>
<dbReference type="Pfam" id="PF02518">
    <property type="entry name" value="HATPase_c"/>
    <property type="match status" value="1"/>
</dbReference>
<evidence type="ECO:0000259" key="12">
    <source>
        <dbReference type="PROSITE" id="PS50109"/>
    </source>
</evidence>
<keyword evidence="6 11" id="KW-0812">Transmembrane</keyword>
<accession>A0ABV7V2N3</accession>
<evidence type="ECO:0000313" key="15">
    <source>
        <dbReference type="Proteomes" id="UP001595683"/>
    </source>
</evidence>
<evidence type="ECO:0000256" key="7">
    <source>
        <dbReference type="ARBA" id="ARBA00022777"/>
    </source>
</evidence>
<sequence>MPAEWPWASWPRLSAIRKTSTFRLAVMFGGAAVLGVLLVLAMVYSLTAGELDTRVDLILRTEMARLLAVPEADLPMAVDAAVQRGTNPLGHVGLISPGGRWVAGDLGASPPLRLGHTYARDDGPDVRGPLHILAQRTPGGAIILVGRDSTIITDLRDHVLAILLASGLVVMPLLLGSGLALSLGPLRRVDRLQQVAGKIAGGRLDARMPIEGRGDELDLLADTVNHMVGEVERSMAQVKSVTDAIAHDLRTPLTRVRNQLYRAARAPDLPEAEGYRIAAAIEDLDTVLARFAALLRISEIEAGHRRKGFAPTRIDELASVVIDLYAPLAEERDVALVAGELAAVSLVCDGQLMVEAMSNLVDNAIKFSPPGGTVTLTVAQRGGEAVIAVVDEGVGIPPEQVDAVVRRFDRGAASPAVPGSGLGLSVVAAVVHLHQFTLDLQPARADPARPGLNACIRAGASSAPLAAM</sequence>
<dbReference type="Gene3D" id="1.10.287.130">
    <property type="match status" value="1"/>
</dbReference>
<dbReference type="SUPFAM" id="SSF158472">
    <property type="entry name" value="HAMP domain-like"/>
    <property type="match status" value="1"/>
</dbReference>
<dbReference type="SMART" id="SM00388">
    <property type="entry name" value="HisKA"/>
    <property type="match status" value="1"/>
</dbReference>
<evidence type="ECO:0000256" key="9">
    <source>
        <dbReference type="ARBA" id="ARBA00023012"/>
    </source>
</evidence>
<dbReference type="EMBL" id="JBHRYE010000011">
    <property type="protein sequence ID" value="MFC3671242.1"/>
    <property type="molecule type" value="Genomic_DNA"/>
</dbReference>
<feature type="transmembrane region" description="Helical" evidence="11">
    <location>
        <begin position="159"/>
        <end position="183"/>
    </location>
</feature>
<dbReference type="SMART" id="SM00387">
    <property type="entry name" value="HATPase_c"/>
    <property type="match status" value="1"/>
</dbReference>
<feature type="transmembrane region" description="Helical" evidence="11">
    <location>
        <begin position="21"/>
        <end position="44"/>
    </location>
</feature>
<feature type="domain" description="HAMP" evidence="13">
    <location>
        <begin position="186"/>
        <end position="236"/>
    </location>
</feature>
<dbReference type="EC" id="2.7.13.3" evidence="3"/>
<dbReference type="PROSITE" id="PS50885">
    <property type="entry name" value="HAMP"/>
    <property type="match status" value="1"/>
</dbReference>
<dbReference type="InterPro" id="IPR050428">
    <property type="entry name" value="TCS_sensor_his_kinase"/>
</dbReference>
<reference evidence="15" key="1">
    <citation type="journal article" date="2019" name="Int. J. Syst. Evol. Microbiol.">
        <title>The Global Catalogue of Microorganisms (GCM) 10K type strain sequencing project: providing services to taxonomists for standard genome sequencing and annotation.</title>
        <authorList>
            <consortium name="The Broad Institute Genomics Platform"/>
            <consortium name="The Broad Institute Genome Sequencing Center for Infectious Disease"/>
            <person name="Wu L."/>
            <person name="Ma J."/>
        </authorList>
    </citation>
    <scope>NUCLEOTIDE SEQUENCE [LARGE SCALE GENOMIC DNA]</scope>
    <source>
        <strain evidence="15">KCTC 42224</strain>
    </source>
</reference>
<dbReference type="InterPro" id="IPR003661">
    <property type="entry name" value="HisK_dim/P_dom"/>
</dbReference>
<evidence type="ECO:0000256" key="10">
    <source>
        <dbReference type="ARBA" id="ARBA00023136"/>
    </source>
</evidence>
<comment type="subcellular location">
    <subcellularLocation>
        <location evidence="2">Membrane</location>
    </subcellularLocation>
</comment>
<name>A0ABV7V2N3_9SPHN</name>
<keyword evidence="15" id="KW-1185">Reference proteome</keyword>
<dbReference type="InterPro" id="IPR036097">
    <property type="entry name" value="HisK_dim/P_sf"/>
</dbReference>
<evidence type="ECO:0000259" key="13">
    <source>
        <dbReference type="PROSITE" id="PS50885"/>
    </source>
</evidence>
<dbReference type="CDD" id="cd00082">
    <property type="entry name" value="HisKA"/>
    <property type="match status" value="1"/>
</dbReference>
<dbReference type="PANTHER" id="PTHR45436:SF8">
    <property type="entry name" value="HISTIDINE KINASE"/>
    <property type="match status" value="1"/>
</dbReference>
<dbReference type="SUPFAM" id="SSF55874">
    <property type="entry name" value="ATPase domain of HSP90 chaperone/DNA topoisomerase II/histidine kinase"/>
    <property type="match status" value="1"/>
</dbReference>
<evidence type="ECO:0000256" key="6">
    <source>
        <dbReference type="ARBA" id="ARBA00022692"/>
    </source>
</evidence>
<dbReference type="InterPro" id="IPR003594">
    <property type="entry name" value="HATPase_dom"/>
</dbReference>
<keyword evidence="9" id="KW-0902">Two-component regulatory system</keyword>